<keyword evidence="2 5" id="KW-0456">Lyase</keyword>
<keyword evidence="1" id="KW-0816">Tricarboxylic acid cycle</keyword>
<dbReference type="InterPro" id="IPR022761">
    <property type="entry name" value="Fumarate_lyase_N"/>
</dbReference>
<dbReference type="GO" id="GO:0006531">
    <property type="term" value="P:aspartate metabolic process"/>
    <property type="evidence" value="ECO:0007669"/>
    <property type="project" value="TreeGrafter"/>
</dbReference>
<name>A0A516H387_9PROT</name>
<sequence length="478" mass="52303">MSSDPATRIEHDSLGEMTLPAGTYIGIQTQRAIDNFHISGIGINHYPNLIRAFGMVKKACAAANKKLGYLEPEKYKGISKACDELIEGKLHEWFTIDVFQGGAGTSTNMNVNEVVANRGLELMGFHKGEYQHLHPNDDVNLSQSTNDVYPTAVRLSVILSHTELMKALDGLAYEFRQRGVEFADVIKLGRTQLQDAVPMTLGQEFEAFAINIKEDVARGDELIKLFREINLGGTAVGTGINTEPEYSNLAIEELGRISGIEMVRAANLIEASWDMGAFVLYSGMLKRIAVKLSKIANDLRLLSSGPRGGLNEISLPPMQPGSSIMPGKVNPVIPEVVNQVCFQVIGKDMAITMAAEAGQLQLNVMEPLIVYNTLSSMQLLARAARTLAEKCVSGIQANVEQAKRHVEASVGIVTALNPYIGYEKSAWLAKEALKSGRTVRELCIEKEWLTEAQLDDILDVAKLTAPRRRGRKIVAPSQ</sequence>
<dbReference type="InterPro" id="IPR018951">
    <property type="entry name" value="Fumarase_C_C"/>
</dbReference>
<dbReference type="PANTHER" id="PTHR42696:SF2">
    <property type="entry name" value="ASPARTATE AMMONIA-LYASE"/>
    <property type="match status" value="1"/>
</dbReference>
<dbReference type="Proteomes" id="UP000317496">
    <property type="component" value="Chromosome"/>
</dbReference>
<evidence type="ECO:0000259" key="4">
    <source>
        <dbReference type="Pfam" id="PF10415"/>
    </source>
</evidence>
<organism evidence="5 6">
    <name type="scientific">Ferrovibrio terrae</name>
    <dbReference type="NCBI Taxonomy" id="2594003"/>
    <lineage>
        <taxon>Bacteria</taxon>
        <taxon>Pseudomonadati</taxon>
        <taxon>Pseudomonadota</taxon>
        <taxon>Alphaproteobacteria</taxon>
        <taxon>Rhodospirillales</taxon>
        <taxon>Rhodospirillaceae</taxon>
        <taxon>Ferrovibrio</taxon>
    </lineage>
</organism>
<proteinExistence type="predicted"/>
<dbReference type="CDD" id="cd01357">
    <property type="entry name" value="Aspartase"/>
    <property type="match status" value="1"/>
</dbReference>
<feature type="domain" description="Fumarate lyase N-terminal" evidence="3">
    <location>
        <begin position="15"/>
        <end position="346"/>
    </location>
</feature>
<feature type="domain" description="Fumarase C C-terminal" evidence="4">
    <location>
        <begin position="412"/>
        <end position="464"/>
    </location>
</feature>
<dbReference type="PANTHER" id="PTHR42696">
    <property type="entry name" value="ASPARTATE AMMONIA-LYASE"/>
    <property type="match status" value="1"/>
</dbReference>
<dbReference type="NCBIfam" id="NF008909">
    <property type="entry name" value="PRK12273.1"/>
    <property type="match status" value="1"/>
</dbReference>
<reference evidence="5 6" key="1">
    <citation type="submission" date="2019-07" db="EMBL/GenBank/DDBJ databases">
        <title>Genome sequencing for Ferrovibrio sp. K5.</title>
        <authorList>
            <person name="Park S.-J."/>
        </authorList>
    </citation>
    <scope>NUCLEOTIDE SEQUENCE [LARGE SCALE GENOMIC DNA]</scope>
    <source>
        <strain evidence="5 6">K5</strain>
    </source>
</reference>
<dbReference type="Gene3D" id="1.10.40.30">
    <property type="entry name" value="Fumarase/aspartase (C-terminal domain)"/>
    <property type="match status" value="1"/>
</dbReference>
<dbReference type="GO" id="GO:0006099">
    <property type="term" value="P:tricarboxylic acid cycle"/>
    <property type="evidence" value="ECO:0007669"/>
    <property type="project" value="UniProtKB-KW"/>
</dbReference>
<dbReference type="OrthoDB" id="9802809at2"/>
<dbReference type="Pfam" id="PF00206">
    <property type="entry name" value="Lyase_1"/>
    <property type="match status" value="1"/>
</dbReference>
<accession>A0A516H387</accession>
<dbReference type="InterPro" id="IPR020557">
    <property type="entry name" value="Fumarate_lyase_CS"/>
</dbReference>
<dbReference type="SUPFAM" id="SSF48557">
    <property type="entry name" value="L-aspartase-like"/>
    <property type="match status" value="1"/>
</dbReference>
<dbReference type="Gene3D" id="1.20.200.10">
    <property type="entry name" value="Fumarase/aspartase (Central domain)"/>
    <property type="match status" value="1"/>
</dbReference>
<dbReference type="RefSeq" id="WP_144069223.1">
    <property type="nucleotide sequence ID" value="NZ_CP041636.1"/>
</dbReference>
<dbReference type="PROSITE" id="PS00163">
    <property type="entry name" value="FUMARATE_LYASES"/>
    <property type="match status" value="1"/>
</dbReference>
<dbReference type="Pfam" id="PF10415">
    <property type="entry name" value="FumaraseC_C"/>
    <property type="match status" value="1"/>
</dbReference>
<dbReference type="AlphaFoldDB" id="A0A516H387"/>
<dbReference type="InterPro" id="IPR051546">
    <property type="entry name" value="Aspartate_Ammonia-Lyase"/>
</dbReference>
<dbReference type="FunFam" id="1.20.200.10:FF:000001">
    <property type="entry name" value="Fumarate hydratase, mitochondrial"/>
    <property type="match status" value="1"/>
</dbReference>
<evidence type="ECO:0000256" key="2">
    <source>
        <dbReference type="ARBA" id="ARBA00023239"/>
    </source>
</evidence>
<dbReference type="FunFam" id="1.10.40.30:FF:000002">
    <property type="entry name" value="Fumarate hydratase class II"/>
    <property type="match status" value="1"/>
</dbReference>
<dbReference type="GO" id="GO:0005829">
    <property type="term" value="C:cytosol"/>
    <property type="evidence" value="ECO:0007669"/>
    <property type="project" value="TreeGrafter"/>
</dbReference>
<evidence type="ECO:0000259" key="3">
    <source>
        <dbReference type="Pfam" id="PF00206"/>
    </source>
</evidence>
<dbReference type="EMBL" id="CP041636">
    <property type="protein sequence ID" value="QDO98242.1"/>
    <property type="molecule type" value="Genomic_DNA"/>
</dbReference>
<dbReference type="Gene3D" id="1.10.275.10">
    <property type="entry name" value="Fumarase/aspartase (N-terminal domain)"/>
    <property type="match status" value="1"/>
</dbReference>
<dbReference type="KEGG" id="fer:FNB15_13605"/>
<dbReference type="PRINTS" id="PR00149">
    <property type="entry name" value="FUMRATELYASE"/>
</dbReference>
<dbReference type="InterPro" id="IPR008948">
    <property type="entry name" value="L-Aspartase-like"/>
</dbReference>
<gene>
    <name evidence="5" type="ORF">FNB15_13605</name>
</gene>
<evidence type="ECO:0000256" key="1">
    <source>
        <dbReference type="ARBA" id="ARBA00022532"/>
    </source>
</evidence>
<protein>
    <submittedName>
        <fullName evidence="5">Aspartate ammonia-lyase</fullName>
    </submittedName>
</protein>
<dbReference type="InterPro" id="IPR000362">
    <property type="entry name" value="Fumarate_lyase_fam"/>
</dbReference>
<evidence type="ECO:0000313" key="6">
    <source>
        <dbReference type="Proteomes" id="UP000317496"/>
    </source>
</evidence>
<dbReference type="FunFam" id="1.10.275.10:FF:000001">
    <property type="entry name" value="Fumarate hydratase, mitochondrial"/>
    <property type="match status" value="1"/>
</dbReference>
<dbReference type="InterPro" id="IPR024083">
    <property type="entry name" value="Fumarase/histidase_N"/>
</dbReference>
<keyword evidence="6" id="KW-1185">Reference proteome</keyword>
<dbReference type="GO" id="GO:0008797">
    <property type="term" value="F:aspartate ammonia-lyase activity"/>
    <property type="evidence" value="ECO:0007669"/>
    <property type="project" value="TreeGrafter"/>
</dbReference>
<evidence type="ECO:0000313" key="5">
    <source>
        <dbReference type="EMBL" id="QDO98242.1"/>
    </source>
</evidence>